<dbReference type="EMBL" id="CP094929">
    <property type="protein sequence ID" value="UOM52771.1"/>
    <property type="molecule type" value="Genomic_DNA"/>
</dbReference>
<evidence type="ECO:0008006" key="3">
    <source>
        <dbReference type="Google" id="ProtNLM"/>
    </source>
</evidence>
<evidence type="ECO:0000313" key="2">
    <source>
        <dbReference type="Proteomes" id="UP000829708"/>
    </source>
</evidence>
<organism evidence="1 2">
    <name type="scientific">Sphaerochaeta associata</name>
    <dbReference type="NCBI Taxonomy" id="1129264"/>
    <lineage>
        <taxon>Bacteria</taxon>
        <taxon>Pseudomonadati</taxon>
        <taxon>Spirochaetota</taxon>
        <taxon>Spirochaetia</taxon>
        <taxon>Spirochaetales</taxon>
        <taxon>Sphaerochaetaceae</taxon>
        <taxon>Sphaerochaeta</taxon>
    </lineage>
</organism>
<name>A0ABY4DES5_9SPIR</name>
<keyword evidence="2" id="KW-1185">Reference proteome</keyword>
<proteinExistence type="predicted"/>
<gene>
    <name evidence="1" type="ORF">MUG09_12380</name>
</gene>
<accession>A0ABY4DES5</accession>
<protein>
    <recommendedName>
        <fullName evidence="3">ParE-like toxin of type II ParDE toxin-antitoxin system</fullName>
    </recommendedName>
</protein>
<dbReference type="Proteomes" id="UP000829708">
    <property type="component" value="Chromosome"/>
</dbReference>
<reference evidence="2" key="1">
    <citation type="journal article" date="2024" name="J Bioinform Genom">
        <title>Complete genome sequence of the type strain bacterium Sphaerochaeta associata GLS2t (VKM B-2742)t.</title>
        <authorList>
            <person name="Troshina O.Y."/>
            <person name="Tepeeva A.N."/>
            <person name="Arzamasceva V.O."/>
            <person name="Whitman W.B."/>
            <person name="Varghese N."/>
            <person name="Shapiro N."/>
            <person name="Woyke T."/>
            <person name="Kripides N.C."/>
            <person name="Vasilenko O.V."/>
        </authorList>
    </citation>
    <scope>NUCLEOTIDE SEQUENCE [LARGE SCALE GENOMIC DNA]</scope>
    <source>
        <strain evidence="2">GLS2T</strain>
    </source>
</reference>
<evidence type="ECO:0000313" key="1">
    <source>
        <dbReference type="EMBL" id="UOM52771.1"/>
    </source>
</evidence>
<sequence>MNPEGFEPVRTCKVRLHRYYRIHIKRFTLYYVVLDGTMEIRRFVWPRRDYSKLL</sequence>